<evidence type="ECO:0000313" key="2">
    <source>
        <dbReference type="Proteomes" id="UP000280307"/>
    </source>
</evidence>
<reference evidence="1 2" key="1">
    <citation type="submission" date="2018-12" db="EMBL/GenBank/DDBJ databases">
        <title>Genome Sequence of Candidatus Viridilinea halotolerans isolated from saline sulfide-rich spring.</title>
        <authorList>
            <person name="Grouzdev D.S."/>
            <person name="Burganskaya E.I."/>
            <person name="Krutkina M.S."/>
            <person name="Sukhacheva M.V."/>
            <person name="Gorlenko V.M."/>
        </authorList>
    </citation>
    <scope>NUCLEOTIDE SEQUENCE [LARGE SCALE GENOMIC DNA]</scope>
    <source>
        <strain evidence="1">Chok-6</strain>
    </source>
</reference>
<gene>
    <name evidence="1" type="ORF">EI684_14295</name>
</gene>
<keyword evidence="1" id="KW-0540">Nuclease</keyword>
<dbReference type="GO" id="GO:0003677">
    <property type="term" value="F:DNA binding"/>
    <property type="evidence" value="ECO:0007669"/>
    <property type="project" value="InterPro"/>
</dbReference>
<keyword evidence="1" id="KW-0255">Endonuclease</keyword>
<keyword evidence="1" id="KW-0378">Hydrolase</keyword>
<dbReference type="GO" id="GO:0009036">
    <property type="term" value="F:type II site-specific deoxyribonuclease activity"/>
    <property type="evidence" value="ECO:0007669"/>
    <property type="project" value="InterPro"/>
</dbReference>
<dbReference type="Proteomes" id="UP000280307">
    <property type="component" value="Unassembled WGS sequence"/>
</dbReference>
<name>A0A426TWK8_9CHLR</name>
<dbReference type="InterPro" id="IPR019070">
    <property type="entry name" value="Restrct_endonuc_II_SinI"/>
</dbReference>
<organism evidence="1 2">
    <name type="scientific">Candidatus Viridilinea halotolerans</name>
    <dbReference type="NCBI Taxonomy" id="2491704"/>
    <lineage>
        <taxon>Bacteria</taxon>
        <taxon>Bacillati</taxon>
        <taxon>Chloroflexota</taxon>
        <taxon>Chloroflexia</taxon>
        <taxon>Chloroflexales</taxon>
        <taxon>Chloroflexineae</taxon>
        <taxon>Oscillochloridaceae</taxon>
        <taxon>Candidatus Viridilinea</taxon>
    </lineage>
</organism>
<evidence type="ECO:0000313" key="1">
    <source>
        <dbReference type="EMBL" id="RRR69937.1"/>
    </source>
</evidence>
<sequence length="234" mass="27069">MTFRPTEARRIALQLSNNQSDAAGLVDSFVQICVFLNEHPESFAKRSSKSQELTLETAQLERLAQQYFNKYRQSNFPRPPHTVPDSAVSMVLAEAFGYTQRDVDRIKQEHQHAMAAENCVGALLERYIDSVLRPHGWSWNCGDFIRAIDFINRDQNGQWLTLQIKNRDNSENSSSSAIRIGTTIQKWFRSFSRTGATNWDGLPDLMRGYNLSKQGFMQFIRTYLQREQQRLQGR</sequence>
<comment type="caution">
    <text evidence="1">The sequence shown here is derived from an EMBL/GenBank/DDBJ whole genome shotgun (WGS) entry which is preliminary data.</text>
</comment>
<dbReference type="GO" id="GO:0009307">
    <property type="term" value="P:DNA restriction-modification system"/>
    <property type="evidence" value="ECO:0007669"/>
    <property type="project" value="InterPro"/>
</dbReference>
<dbReference type="EMBL" id="RSAS01000572">
    <property type="protein sequence ID" value="RRR69937.1"/>
    <property type="molecule type" value="Genomic_DNA"/>
</dbReference>
<protein>
    <submittedName>
        <fullName evidence="1">SinI family restriction endonuclease</fullName>
    </submittedName>
</protein>
<dbReference type="AlphaFoldDB" id="A0A426TWK8"/>
<proteinExistence type="predicted"/>
<dbReference type="Pfam" id="PF09570">
    <property type="entry name" value="RE_SinI"/>
    <property type="match status" value="1"/>
</dbReference>
<accession>A0A426TWK8</accession>